<dbReference type="OrthoDB" id="5835829at2759"/>
<keyword evidence="2 4" id="KW-0328">Glycosyltransferase</keyword>
<dbReference type="AlphaFoldDB" id="A0A8K0H2Y0"/>
<dbReference type="InterPro" id="IPR002213">
    <property type="entry name" value="UDP_glucos_trans"/>
</dbReference>
<dbReference type="Proteomes" id="UP000796880">
    <property type="component" value="Unassembled WGS sequence"/>
</dbReference>
<sequence>MGSIYSESSPPPPPLQQHVVLFPFMSKGHTIPLLHLARLLLNRNLSVTVFTTPANRPFIAHSLADTKASIIDLPFPENVPDIPTGIESTEKLPSMSLFNSFGTATKHMQADFERELQSLPKVSFMVSDGFLWWTLDSASKFGIPRLVFFGMCSYASSLGKVVGENRLLHGPESENELITVPKFPWIKITKNDFDPIMSKEPDPKSKDFEFLMNCVITMARSFGLVVNSFYELEPVFVDYCNRESQPKAYPVGPLCLAEPKSKVENSSRPDNMPALVRWLDQKLQQGSSVLYVAFGSQADISPEQLKEIATGLEESNVNFLWVIRKKESELSDGFEERVKDRGMVVRDWVDQREILMHESVNGFLSHCGWNSVLESICAEVPILGWPMMADQHLNTRMVVEEIKVGLRVETCDGSVRGFVKWEGLKKVVKELMEGDKGKEVRKKVKEVAEMAKKAMEEGGSSWCTLNTLIDEACNGNVSNR</sequence>
<dbReference type="EMBL" id="VOIH02000006">
    <property type="protein sequence ID" value="KAF3444678.1"/>
    <property type="molecule type" value="Genomic_DNA"/>
</dbReference>
<gene>
    <name evidence="6" type="ORF">FNV43_RR14371</name>
</gene>
<dbReference type="SUPFAM" id="SSF53756">
    <property type="entry name" value="UDP-Glycosyltransferase/glycogen phosphorylase"/>
    <property type="match status" value="1"/>
</dbReference>
<evidence type="ECO:0000256" key="5">
    <source>
        <dbReference type="RuleBase" id="RU362057"/>
    </source>
</evidence>
<comment type="caution">
    <text evidence="6">The sequence shown here is derived from an EMBL/GenBank/DDBJ whole genome shotgun (WGS) entry which is preliminary data.</text>
</comment>
<dbReference type="EC" id="2.4.1.-" evidence="5"/>
<evidence type="ECO:0000256" key="2">
    <source>
        <dbReference type="ARBA" id="ARBA00022676"/>
    </source>
</evidence>
<dbReference type="CDD" id="cd03784">
    <property type="entry name" value="GT1_Gtf-like"/>
    <property type="match status" value="1"/>
</dbReference>
<dbReference type="Pfam" id="PF00201">
    <property type="entry name" value="UDPGT"/>
    <property type="match status" value="1"/>
</dbReference>
<keyword evidence="3 4" id="KW-0808">Transferase</keyword>
<dbReference type="GO" id="GO:0035251">
    <property type="term" value="F:UDP-glucosyltransferase activity"/>
    <property type="evidence" value="ECO:0007669"/>
    <property type="project" value="TreeGrafter"/>
</dbReference>
<name>A0A8K0H2Y0_9ROSA</name>
<dbReference type="PANTHER" id="PTHR48047">
    <property type="entry name" value="GLYCOSYLTRANSFERASE"/>
    <property type="match status" value="1"/>
</dbReference>
<keyword evidence="7" id="KW-1185">Reference proteome</keyword>
<reference evidence="6" key="1">
    <citation type="submission" date="2020-03" db="EMBL/GenBank/DDBJ databases">
        <title>A high-quality chromosome-level genome assembly of a woody plant with both climbing and erect habits, Rhamnella rubrinervis.</title>
        <authorList>
            <person name="Lu Z."/>
            <person name="Yang Y."/>
            <person name="Zhu X."/>
            <person name="Sun Y."/>
        </authorList>
    </citation>
    <scope>NUCLEOTIDE SEQUENCE</scope>
    <source>
        <strain evidence="6">BYM</strain>
        <tissue evidence="6">Leaf</tissue>
    </source>
</reference>
<dbReference type="PROSITE" id="PS00375">
    <property type="entry name" value="UDPGT"/>
    <property type="match status" value="1"/>
</dbReference>
<evidence type="ECO:0000256" key="4">
    <source>
        <dbReference type="RuleBase" id="RU003718"/>
    </source>
</evidence>
<dbReference type="InterPro" id="IPR035595">
    <property type="entry name" value="UDP_glycos_trans_CS"/>
</dbReference>
<accession>A0A8K0H2Y0</accession>
<evidence type="ECO:0000313" key="6">
    <source>
        <dbReference type="EMBL" id="KAF3444678.1"/>
    </source>
</evidence>
<protein>
    <recommendedName>
        <fullName evidence="5">Glycosyltransferase</fullName>
        <ecNumber evidence="5">2.4.1.-</ecNumber>
    </recommendedName>
</protein>
<evidence type="ECO:0000256" key="1">
    <source>
        <dbReference type="ARBA" id="ARBA00009995"/>
    </source>
</evidence>
<dbReference type="Gene3D" id="3.40.50.2000">
    <property type="entry name" value="Glycogen Phosphorylase B"/>
    <property type="match status" value="2"/>
</dbReference>
<evidence type="ECO:0000313" key="7">
    <source>
        <dbReference type="Proteomes" id="UP000796880"/>
    </source>
</evidence>
<proteinExistence type="inferred from homology"/>
<evidence type="ECO:0000256" key="3">
    <source>
        <dbReference type="ARBA" id="ARBA00022679"/>
    </source>
</evidence>
<dbReference type="FunFam" id="3.40.50.2000:FF:000107">
    <property type="entry name" value="Glycosyltransferase"/>
    <property type="match status" value="1"/>
</dbReference>
<dbReference type="PANTHER" id="PTHR48047:SF51">
    <property type="entry name" value="GLYCOSYLTRANSFERASE"/>
    <property type="match status" value="1"/>
</dbReference>
<comment type="similarity">
    <text evidence="1 4">Belongs to the UDP-glycosyltransferase family.</text>
</comment>
<organism evidence="6 7">
    <name type="scientific">Rhamnella rubrinervis</name>
    <dbReference type="NCBI Taxonomy" id="2594499"/>
    <lineage>
        <taxon>Eukaryota</taxon>
        <taxon>Viridiplantae</taxon>
        <taxon>Streptophyta</taxon>
        <taxon>Embryophyta</taxon>
        <taxon>Tracheophyta</taxon>
        <taxon>Spermatophyta</taxon>
        <taxon>Magnoliopsida</taxon>
        <taxon>eudicotyledons</taxon>
        <taxon>Gunneridae</taxon>
        <taxon>Pentapetalae</taxon>
        <taxon>rosids</taxon>
        <taxon>fabids</taxon>
        <taxon>Rosales</taxon>
        <taxon>Rhamnaceae</taxon>
        <taxon>rhamnoid group</taxon>
        <taxon>Rhamneae</taxon>
        <taxon>Rhamnella</taxon>
    </lineage>
</organism>